<feature type="transmembrane region" description="Helical" evidence="1">
    <location>
        <begin position="12"/>
        <end position="38"/>
    </location>
</feature>
<keyword evidence="5" id="KW-1185">Reference proteome</keyword>
<organism evidence="4 5">
    <name type="scientific">Marinomonas mediterranea (strain ATCC 700492 / JCM 21426 / NBRC 103028 / MMB-1)</name>
    <dbReference type="NCBI Taxonomy" id="717774"/>
    <lineage>
        <taxon>Bacteria</taxon>
        <taxon>Pseudomonadati</taxon>
        <taxon>Pseudomonadota</taxon>
        <taxon>Gammaproteobacteria</taxon>
        <taxon>Oceanospirillales</taxon>
        <taxon>Oceanospirillaceae</taxon>
        <taxon>Marinomonas</taxon>
    </lineage>
</organism>
<sequence length="214" mass="23022">MLDFIMADGNSIYLLLVASVLFIACLEGLCTLVGFSFSSLIDNLTPIDIDAPDGALTKILGWMCLGRLPVLIWLILLITGFSLSGLTVNYAFWAIVGVTLPFVISLPIAFIACIFITRIAGNALVNILPNNESSAVATDSFAGGVAIITIGTARQGSPAEASFTDKYKQKHYVMVEPLAEETFSQGQQIVLIEKDAGVWKGSLLRTSMINNEEK</sequence>
<dbReference type="OrthoDB" id="7207054at2"/>
<keyword evidence="1" id="KW-1133">Transmembrane helix</keyword>
<dbReference type="EMBL" id="CP002583">
    <property type="protein sequence ID" value="ADZ93195.1"/>
    <property type="molecule type" value="Genomic_DNA"/>
</dbReference>
<evidence type="ECO:0000313" key="4">
    <source>
        <dbReference type="EMBL" id="ADZ93195.1"/>
    </source>
</evidence>
<evidence type="ECO:0008006" key="6">
    <source>
        <dbReference type="Google" id="ProtNLM"/>
    </source>
</evidence>
<evidence type="ECO:0000313" key="5">
    <source>
        <dbReference type="Proteomes" id="UP000001062"/>
    </source>
</evidence>
<evidence type="ECO:0000259" key="3">
    <source>
        <dbReference type="Pfam" id="PF21001"/>
    </source>
</evidence>
<dbReference type="PATRIC" id="fig|717774.3.peg.4113"/>
<name>F2JZB0_MARM1</name>
<dbReference type="Pfam" id="PF21001">
    <property type="entry name" value="YqiJ_N"/>
    <property type="match status" value="1"/>
</dbReference>
<dbReference type="STRING" id="717774.Marme_3987"/>
<evidence type="ECO:0000259" key="2">
    <source>
        <dbReference type="Pfam" id="PF07290"/>
    </source>
</evidence>
<dbReference type="InterPro" id="IPR048376">
    <property type="entry name" value="YqiJ_N"/>
</dbReference>
<dbReference type="eggNOG" id="COG1585">
    <property type="taxonomic scope" value="Bacteria"/>
</dbReference>
<dbReference type="InterPro" id="IPR010840">
    <property type="entry name" value="YqiJ_OB"/>
</dbReference>
<keyword evidence="1" id="KW-0812">Transmembrane</keyword>
<dbReference type="KEGG" id="mme:Marme_3987"/>
<reference evidence="4 5" key="1">
    <citation type="journal article" date="2012" name="Stand. Genomic Sci.">
        <title>Complete genome sequence of the melanogenic marine bacterium Marinomonas mediterranea type strain (MMB-1(T)).</title>
        <authorList>
            <person name="Lucas-Elio P."/>
            <person name="Goodwin L."/>
            <person name="Woyke T."/>
            <person name="Pitluck S."/>
            <person name="Nolan M."/>
            <person name="Kyrpides N.C."/>
            <person name="Detter J.C."/>
            <person name="Copeland A."/>
            <person name="Teshima H."/>
            <person name="Bruce D."/>
            <person name="Detter C."/>
            <person name="Tapia R."/>
            <person name="Han S."/>
            <person name="Land M.L."/>
            <person name="Ivanova N."/>
            <person name="Mikhailova N."/>
            <person name="Johnston A.W."/>
            <person name="Sanchez-Amat A."/>
        </authorList>
    </citation>
    <scope>NUCLEOTIDE SEQUENCE [LARGE SCALE GENOMIC DNA]</scope>
    <source>
        <strain evidence="5">ATCC 700492 / JCM 21426 / NBRC 103028 / MMB-1</strain>
    </source>
</reference>
<protein>
    <recommendedName>
        <fullName evidence="6">Inner membrane protein YqiJ</fullName>
    </recommendedName>
</protein>
<feature type="domain" description="Inner membrane protein YqiJ OB-fold" evidence="2">
    <location>
        <begin position="140"/>
        <end position="198"/>
    </location>
</feature>
<accession>F2JZB0</accession>
<gene>
    <name evidence="4" type="ordered locus">Marme_3987</name>
</gene>
<dbReference type="HOGENOM" id="CLU_100961_0_0_6"/>
<feature type="transmembrane region" description="Helical" evidence="1">
    <location>
        <begin position="59"/>
        <end position="84"/>
    </location>
</feature>
<dbReference type="Proteomes" id="UP000001062">
    <property type="component" value="Chromosome"/>
</dbReference>
<keyword evidence="1" id="KW-0472">Membrane</keyword>
<feature type="transmembrane region" description="Helical" evidence="1">
    <location>
        <begin position="90"/>
        <end position="116"/>
    </location>
</feature>
<dbReference type="RefSeq" id="WP_013663097.1">
    <property type="nucleotide sequence ID" value="NC_015276.1"/>
</dbReference>
<evidence type="ECO:0000256" key="1">
    <source>
        <dbReference type="SAM" id="Phobius"/>
    </source>
</evidence>
<dbReference type="Pfam" id="PF07290">
    <property type="entry name" value="YqiJ_OB"/>
    <property type="match status" value="1"/>
</dbReference>
<proteinExistence type="predicted"/>
<dbReference type="AlphaFoldDB" id="F2JZB0"/>
<feature type="domain" description="Inner membrane protein YqiJ N-terminal" evidence="3">
    <location>
        <begin position="17"/>
        <end position="118"/>
    </location>
</feature>